<keyword evidence="1" id="KW-1133">Transmembrane helix</keyword>
<evidence type="ECO:0000256" key="1">
    <source>
        <dbReference type="SAM" id="Phobius"/>
    </source>
</evidence>
<dbReference type="Pfam" id="PF01957">
    <property type="entry name" value="NfeD"/>
    <property type="match status" value="1"/>
</dbReference>
<feature type="transmembrane region" description="Helical" evidence="1">
    <location>
        <begin position="7"/>
        <end position="40"/>
    </location>
</feature>
<evidence type="ECO:0000313" key="4">
    <source>
        <dbReference type="Proteomes" id="UP001302257"/>
    </source>
</evidence>
<dbReference type="EMBL" id="CP132507">
    <property type="protein sequence ID" value="WNO03613.1"/>
    <property type="molecule type" value="Genomic_DNA"/>
</dbReference>
<feature type="transmembrane region" description="Helical" evidence="1">
    <location>
        <begin position="46"/>
        <end position="66"/>
    </location>
</feature>
<evidence type="ECO:0000259" key="2">
    <source>
        <dbReference type="Pfam" id="PF01957"/>
    </source>
</evidence>
<keyword evidence="4" id="KW-1185">Reference proteome</keyword>
<keyword evidence="1" id="KW-0812">Transmembrane</keyword>
<reference evidence="3 4" key="1">
    <citation type="submission" date="2023-08" db="EMBL/GenBank/DDBJ databases">
        <title>Rhodoferax potami sp. nov. and Rhodoferax mekongensis sp. nov., isolated from the Mekong River in Thailand.</title>
        <authorList>
            <person name="Kitikhun S."/>
            <person name="Charoenyingcharoen P."/>
            <person name="Siriarchawattana P."/>
            <person name="Likhitrattanapisal S."/>
            <person name="Nilsakha T."/>
            <person name="Chanpet A."/>
            <person name="Rattanawaree P."/>
            <person name="Ingsriswang S."/>
        </authorList>
    </citation>
    <scope>NUCLEOTIDE SEQUENCE [LARGE SCALE GENOMIC DNA]</scope>
    <source>
        <strain evidence="3 4">TBRC 17307</strain>
    </source>
</reference>
<dbReference type="InterPro" id="IPR002810">
    <property type="entry name" value="NfeD-like_C"/>
</dbReference>
<accession>A0ABZ0AVD5</accession>
<evidence type="ECO:0000313" key="3">
    <source>
        <dbReference type="EMBL" id="WNO03613.1"/>
    </source>
</evidence>
<name>A0ABZ0AVD5_9BURK</name>
<gene>
    <name evidence="3" type="ORF">RAN89_11875</name>
</gene>
<protein>
    <submittedName>
        <fullName evidence="3">NfeD family protein</fullName>
    </submittedName>
</protein>
<sequence>MSEPTLWWLLTGAIVAIELLTGTFYLLMLAAGAVAAALAAHAGANVTTQLVLAALVGGGAVAAWHLKRTRRNDEPPAQANPNVNLDIGETVQIMAWNPDGTASVQYRGAHWTAIHRTGVIPVPGAHRVAEMVGNRLLVDKS</sequence>
<feature type="domain" description="NfeD-like C-terminal" evidence="2">
    <location>
        <begin position="84"/>
        <end position="140"/>
    </location>
</feature>
<organism evidence="3 4">
    <name type="scientific">Rhodoferax mekongensis</name>
    <dbReference type="NCBI Taxonomy" id="3068341"/>
    <lineage>
        <taxon>Bacteria</taxon>
        <taxon>Pseudomonadati</taxon>
        <taxon>Pseudomonadota</taxon>
        <taxon>Betaproteobacteria</taxon>
        <taxon>Burkholderiales</taxon>
        <taxon>Comamonadaceae</taxon>
        <taxon>Rhodoferax</taxon>
    </lineage>
</organism>
<dbReference type="RefSeq" id="WP_313866502.1">
    <property type="nucleotide sequence ID" value="NZ_CP132507.1"/>
</dbReference>
<dbReference type="Proteomes" id="UP001302257">
    <property type="component" value="Chromosome"/>
</dbReference>
<keyword evidence="1" id="KW-0472">Membrane</keyword>
<proteinExistence type="predicted"/>